<sequence length="293" mass="30819">MKPLIVLAAIAVACLSIEAKAASIRLCTGAESGNYFAAGDAVAKMAGKSLSVVNVPTEGTIDNLERVLDLDPTDPQACDAMIGQPDGPVFVGRSSPAKVKNLRQVATLHREYLHVLCGKKSGVDDLSDLPDDPAKYSVAIGEPGSGAWLIWQNIVAEDESYGKVPVRNEGGVLALSAVSSGETTCMLVPAGIKNGTVNEADQVYGDTVLLAGANDRDFDDATDIKGDPLYEYRDIPKGTYPKSLQAGWFSSRSTISWPAAIFVNTDRIDAKTLPAFVSAAARAAQGVKAEYGN</sequence>
<accession>A0A1S7PDP4</accession>
<dbReference type="PANTHER" id="PTHR42941:SF1">
    <property type="entry name" value="SLL1037 PROTEIN"/>
    <property type="match status" value="1"/>
</dbReference>
<dbReference type="Pfam" id="PF16868">
    <property type="entry name" value="NMT1_3"/>
    <property type="match status" value="1"/>
</dbReference>
<dbReference type="RefSeq" id="WP_080842104.1">
    <property type="nucleotide sequence ID" value="NZ_LT009723.1"/>
</dbReference>
<evidence type="ECO:0000313" key="3">
    <source>
        <dbReference type="Proteomes" id="UP000191988"/>
    </source>
</evidence>
<gene>
    <name evidence="2" type="ORF">AGR3A_Cc250113</name>
</gene>
<reference evidence="3" key="1">
    <citation type="submission" date="2016-01" db="EMBL/GenBank/DDBJ databases">
        <authorList>
            <person name="Regsiter A."/>
            <person name="william w."/>
        </authorList>
    </citation>
    <scope>NUCLEOTIDE SEQUENCE [LARGE SCALE GENOMIC DNA]</scope>
    <source>
        <strain evidence="3">CFBP 6623</strain>
    </source>
</reference>
<dbReference type="SUPFAM" id="SSF53850">
    <property type="entry name" value="Periplasmic binding protein-like II"/>
    <property type="match status" value="1"/>
</dbReference>
<feature type="signal peptide" evidence="1">
    <location>
        <begin position="1"/>
        <end position="21"/>
    </location>
</feature>
<keyword evidence="3" id="KW-1185">Reference proteome</keyword>
<proteinExistence type="predicted"/>
<dbReference type="PANTHER" id="PTHR42941">
    <property type="entry name" value="SLL1037 PROTEIN"/>
    <property type="match status" value="1"/>
</dbReference>
<dbReference type="InterPro" id="IPR011852">
    <property type="entry name" value="TRAP_TAXI"/>
</dbReference>
<evidence type="ECO:0000256" key="1">
    <source>
        <dbReference type="SAM" id="SignalP"/>
    </source>
</evidence>
<dbReference type="AlphaFoldDB" id="A0A1S7PDP4"/>
<evidence type="ECO:0008006" key="4">
    <source>
        <dbReference type="Google" id="ProtNLM"/>
    </source>
</evidence>
<dbReference type="STRING" id="1183432.AGR3A_Cc250113"/>
<dbReference type="Proteomes" id="UP000191988">
    <property type="component" value="Unassembled WGS sequence"/>
</dbReference>
<organism evidence="2 3">
    <name type="scientific">Agrobacterium tomkonis CFBP 6623</name>
    <dbReference type="NCBI Taxonomy" id="1183432"/>
    <lineage>
        <taxon>Bacteria</taxon>
        <taxon>Pseudomonadati</taxon>
        <taxon>Pseudomonadota</taxon>
        <taxon>Alphaproteobacteria</taxon>
        <taxon>Hyphomicrobiales</taxon>
        <taxon>Rhizobiaceae</taxon>
        <taxon>Rhizobium/Agrobacterium group</taxon>
        <taxon>Agrobacterium</taxon>
        <taxon>Agrobacterium tumefaciens complex</taxon>
    </lineage>
</organism>
<keyword evidence="1" id="KW-0732">Signal</keyword>
<dbReference type="Gene3D" id="3.40.190.10">
    <property type="entry name" value="Periplasmic binding protein-like II"/>
    <property type="match status" value="2"/>
</dbReference>
<feature type="chain" id="PRO_5013272531" description="C4-dicarboxylate ABC transporter substrate-binding protein" evidence="1">
    <location>
        <begin position="22"/>
        <end position="293"/>
    </location>
</feature>
<dbReference type="EMBL" id="FBWK01000018">
    <property type="protein sequence ID" value="CUX19875.1"/>
    <property type="molecule type" value="Genomic_DNA"/>
</dbReference>
<evidence type="ECO:0000313" key="2">
    <source>
        <dbReference type="EMBL" id="CUX19875.1"/>
    </source>
</evidence>
<protein>
    <recommendedName>
        <fullName evidence="4">C4-dicarboxylate ABC transporter substrate-binding protein</fullName>
    </recommendedName>
</protein>
<name>A0A1S7PDP4_9HYPH</name>